<keyword evidence="3" id="KW-1185">Reference proteome</keyword>
<feature type="transmembrane region" description="Helical" evidence="1">
    <location>
        <begin position="12"/>
        <end position="36"/>
    </location>
</feature>
<comment type="caution">
    <text evidence="2">The sequence shown here is derived from an EMBL/GenBank/DDBJ whole genome shotgun (WGS) entry which is preliminary data.</text>
</comment>
<dbReference type="Proteomes" id="UP000721861">
    <property type="component" value="Unassembled WGS sequence"/>
</dbReference>
<proteinExistence type="predicted"/>
<dbReference type="EMBL" id="JAGUCN010000046">
    <property type="protein sequence ID" value="MBS2213997.1"/>
    <property type="molecule type" value="Genomic_DNA"/>
</dbReference>
<protein>
    <submittedName>
        <fullName evidence="2">Uncharacterized protein</fullName>
    </submittedName>
</protein>
<dbReference type="RefSeq" id="WP_212231947.1">
    <property type="nucleotide sequence ID" value="NZ_JAGUCN010000046.1"/>
</dbReference>
<accession>A0ABS5KGY2</accession>
<feature type="transmembrane region" description="Helical" evidence="1">
    <location>
        <begin position="121"/>
        <end position="141"/>
    </location>
</feature>
<keyword evidence="1" id="KW-0472">Membrane</keyword>
<reference evidence="2 3" key="1">
    <citation type="journal article" date="2014" name="Int. J. Syst. Evol. Microbiol.">
        <title>Carboxylicivirga gen. nov. in the family Marinilabiliaceae with two novel species, Carboxylicivirga mesophila sp. nov. and Carboxylicivirga taeanensis sp. nov., and reclassification of Cytophaga fermentans as Saccharicrinis fermentans gen. nov., comb. nov.</title>
        <authorList>
            <person name="Yang S.H."/>
            <person name="Seo H.S."/>
            <person name="Woo J.H."/>
            <person name="Oh H.M."/>
            <person name="Jang H."/>
            <person name="Lee J.H."/>
            <person name="Kim S.J."/>
            <person name="Kwon K.K."/>
        </authorList>
    </citation>
    <scope>NUCLEOTIDE SEQUENCE [LARGE SCALE GENOMIC DNA]</scope>
    <source>
        <strain evidence="2 3">JCM 18290</strain>
    </source>
</reference>
<evidence type="ECO:0000256" key="1">
    <source>
        <dbReference type="SAM" id="Phobius"/>
    </source>
</evidence>
<evidence type="ECO:0000313" key="2">
    <source>
        <dbReference type="EMBL" id="MBS2213997.1"/>
    </source>
</evidence>
<keyword evidence="1" id="KW-0812">Transmembrane</keyword>
<name>A0ABS5KGY2_9BACT</name>
<organism evidence="2 3">
    <name type="scientific">Carboxylicivirga mesophila</name>
    <dbReference type="NCBI Taxonomy" id="1166478"/>
    <lineage>
        <taxon>Bacteria</taxon>
        <taxon>Pseudomonadati</taxon>
        <taxon>Bacteroidota</taxon>
        <taxon>Bacteroidia</taxon>
        <taxon>Marinilabiliales</taxon>
        <taxon>Marinilabiliaceae</taxon>
        <taxon>Carboxylicivirga</taxon>
    </lineage>
</organism>
<gene>
    <name evidence="2" type="ORF">KEM09_21490</name>
</gene>
<sequence length="146" mass="17026">MNILFSAFKKQLKFTLIMILIGAGLFSILGSINLFAEEKVKKGIIENVDITDNEIKIKLFNDKLEYYASPNNYEILDICDTTLIRENNEAEIIYIQRSLIANVIIENKYAIKKGVLYKDHVYSIIGFPIIWIVVFVFYRQFVKYNN</sequence>
<keyword evidence="1" id="KW-1133">Transmembrane helix</keyword>
<evidence type="ECO:0000313" key="3">
    <source>
        <dbReference type="Proteomes" id="UP000721861"/>
    </source>
</evidence>